<name>I8UC79_9BACL</name>
<accession>I8UC79</accession>
<reference evidence="1 2" key="1">
    <citation type="journal article" date="2012" name="J. Bacteriol.">
        <title>Genome of Bacillus macauensis ZFHKF-1, a Long-Chain-Forming Bacterium.</title>
        <authorList>
            <person name="Cai L."/>
            <person name="Zhang T."/>
        </authorList>
    </citation>
    <scope>NUCLEOTIDE SEQUENCE [LARGE SCALE GENOMIC DNA]</scope>
    <source>
        <strain evidence="1 2">ZFHKF-1</strain>
    </source>
</reference>
<gene>
    <name evidence="1" type="ORF">A374_15307</name>
</gene>
<keyword evidence="2" id="KW-1185">Reference proteome</keyword>
<protein>
    <submittedName>
        <fullName evidence="1">Uncharacterized protein</fullName>
    </submittedName>
</protein>
<evidence type="ECO:0000313" key="2">
    <source>
        <dbReference type="Proteomes" id="UP000004080"/>
    </source>
</evidence>
<organism evidence="1 2">
    <name type="scientific">Fictibacillus macauensis ZFHKF-1</name>
    <dbReference type="NCBI Taxonomy" id="1196324"/>
    <lineage>
        <taxon>Bacteria</taxon>
        <taxon>Bacillati</taxon>
        <taxon>Bacillota</taxon>
        <taxon>Bacilli</taxon>
        <taxon>Bacillales</taxon>
        <taxon>Fictibacillaceae</taxon>
        <taxon>Fictibacillus</taxon>
    </lineage>
</organism>
<sequence length="64" mass="7106">MAPKEQATVKLSGKKTLAGRVSGERYTYVIATNEETNETVSVSTEAYWLQDRGIPSEGYFSVLF</sequence>
<dbReference type="AlphaFoldDB" id="I8UC79"/>
<proteinExistence type="predicted"/>
<evidence type="ECO:0000313" key="1">
    <source>
        <dbReference type="EMBL" id="EIT84505.1"/>
    </source>
</evidence>
<comment type="caution">
    <text evidence="1">The sequence shown here is derived from an EMBL/GenBank/DDBJ whole genome shotgun (WGS) entry which is preliminary data.</text>
</comment>
<dbReference type="Proteomes" id="UP000004080">
    <property type="component" value="Unassembled WGS sequence"/>
</dbReference>
<dbReference type="STRING" id="1196324.A374_15307"/>
<dbReference type="EMBL" id="AKKV01000032">
    <property type="protein sequence ID" value="EIT84505.1"/>
    <property type="molecule type" value="Genomic_DNA"/>
</dbReference>